<keyword evidence="5" id="KW-1185">Reference proteome</keyword>
<organism evidence="4 5">
    <name type="scientific">Rhodopirellula islandica</name>
    <dbReference type="NCBI Taxonomy" id="595434"/>
    <lineage>
        <taxon>Bacteria</taxon>
        <taxon>Pseudomonadati</taxon>
        <taxon>Planctomycetota</taxon>
        <taxon>Planctomycetia</taxon>
        <taxon>Pirellulales</taxon>
        <taxon>Pirellulaceae</taxon>
        <taxon>Rhodopirellula</taxon>
    </lineage>
</organism>
<dbReference type="EMBL" id="LECT01000019">
    <property type="protein sequence ID" value="KLU05421.1"/>
    <property type="molecule type" value="Genomic_DNA"/>
</dbReference>
<evidence type="ECO:0000313" key="4">
    <source>
        <dbReference type="EMBL" id="KLU05421.1"/>
    </source>
</evidence>
<name>A0A0J1BFV5_RHOIS</name>
<dbReference type="AlphaFoldDB" id="A0A0J1BFV5"/>
<dbReference type="InterPro" id="IPR000983">
    <property type="entry name" value="Bac_GSPG_pilin"/>
</dbReference>
<keyword evidence="1" id="KW-0488">Methylation</keyword>
<accession>A0A0J1BFV5</accession>
<keyword evidence="2" id="KW-1133">Transmembrane helix</keyword>
<reference evidence="4" key="1">
    <citation type="submission" date="2015-05" db="EMBL/GenBank/DDBJ databases">
        <title>Permanent draft genome of Rhodopirellula islandicus K833.</title>
        <authorList>
            <person name="Kizina J."/>
            <person name="Richter M."/>
            <person name="Glockner F.O."/>
            <person name="Harder J."/>
        </authorList>
    </citation>
    <scope>NUCLEOTIDE SEQUENCE [LARGE SCALE GENOMIC DNA]</scope>
    <source>
        <strain evidence="4">K833</strain>
    </source>
</reference>
<feature type="domain" description="Type II secretion system protein GspG C-terminal" evidence="3">
    <location>
        <begin position="50"/>
        <end position="146"/>
    </location>
</feature>
<dbReference type="Proteomes" id="UP000036367">
    <property type="component" value="Unassembled WGS sequence"/>
</dbReference>
<evidence type="ECO:0000313" key="5">
    <source>
        <dbReference type="Proteomes" id="UP000036367"/>
    </source>
</evidence>
<dbReference type="InterPro" id="IPR045584">
    <property type="entry name" value="Pilin-like"/>
</dbReference>
<dbReference type="Gene3D" id="3.30.700.10">
    <property type="entry name" value="Glycoprotein, Type 4 Pilin"/>
    <property type="match status" value="1"/>
</dbReference>
<dbReference type="PROSITE" id="PS00409">
    <property type="entry name" value="PROKAR_NTER_METHYL"/>
    <property type="match status" value="1"/>
</dbReference>
<dbReference type="InterPro" id="IPR012902">
    <property type="entry name" value="N_methyl_site"/>
</dbReference>
<dbReference type="PRINTS" id="PR00813">
    <property type="entry name" value="BCTERIALGSPG"/>
</dbReference>
<dbReference type="NCBIfam" id="TIGR02532">
    <property type="entry name" value="IV_pilin_GFxxxE"/>
    <property type="match status" value="1"/>
</dbReference>
<dbReference type="PATRIC" id="fig|595434.4.peg.2504"/>
<sequence length="151" mass="16342">MARRPHRQRVTLARPLARRSASAARAGFTLLELLLVLSILVVIGGIVLVNITGAQAEANVNATMTQLNSLKSNIQMYQIRMNSLPETLEQLRDGPSDSAKKAKWVAPIITEIPMDAWGNALTYSVNGNTFEIRSGGIDGQVNTDDDIIVSG</sequence>
<comment type="caution">
    <text evidence="4">The sequence shown here is derived from an EMBL/GenBank/DDBJ whole genome shotgun (WGS) entry which is preliminary data.</text>
</comment>
<keyword evidence="2" id="KW-0812">Transmembrane</keyword>
<keyword evidence="2" id="KW-0472">Membrane</keyword>
<evidence type="ECO:0000256" key="1">
    <source>
        <dbReference type="ARBA" id="ARBA00022481"/>
    </source>
</evidence>
<feature type="transmembrane region" description="Helical" evidence="2">
    <location>
        <begin position="28"/>
        <end position="49"/>
    </location>
</feature>
<evidence type="ECO:0000256" key="2">
    <source>
        <dbReference type="SAM" id="Phobius"/>
    </source>
</evidence>
<dbReference type="GO" id="GO:0015627">
    <property type="term" value="C:type II protein secretion system complex"/>
    <property type="evidence" value="ECO:0007669"/>
    <property type="project" value="InterPro"/>
</dbReference>
<dbReference type="Pfam" id="PF08334">
    <property type="entry name" value="T2SSG"/>
    <property type="match status" value="1"/>
</dbReference>
<evidence type="ECO:0000259" key="3">
    <source>
        <dbReference type="Pfam" id="PF08334"/>
    </source>
</evidence>
<gene>
    <name evidence="4" type="ORF">RISK_002628</name>
</gene>
<protein>
    <submittedName>
        <fullName evidence="4">General secretion pathway protein G</fullName>
    </submittedName>
</protein>
<dbReference type="STRING" id="595434.RISK_002628"/>
<dbReference type="SUPFAM" id="SSF54523">
    <property type="entry name" value="Pili subunits"/>
    <property type="match status" value="1"/>
</dbReference>
<dbReference type="GO" id="GO:0015628">
    <property type="term" value="P:protein secretion by the type II secretion system"/>
    <property type="evidence" value="ECO:0007669"/>
    <property type="project" value="InterPro"/>
</dbReference>
<proteinExistence type="predicted"/>
<dbReference type="InterPro" id="IPR013545">
    <property type="entry name" value="T2SS_protein-GspG_C"/>
</dbReference>